<reference evidence="3 4" key="1">
    <citation type="submission" date="2021-12" db="EMBL/GenBank/DDBJ databases">
        <title>Genome sequence of Kibdelosporangium philippinense ATCC 49844.</title>
        <authorList>
            <person name="Fedorov E.A."/>
            <person name="Omeragic M."/>
            <person name="Shalygina K.F."/>
            <person name="Maclea K.S."/>
        </authorList>
    </citation>
    <scope>NUCLEOTIDE SEQUENCE [LARGE SCALE GENOMIC DNA]</scope>
    <source>
        <strain evidence="3 4">ATCC 49844</strain>
    </source>
</reference>
<keyword evidence="2" id="KW-0732">Signal</keyword>
<keyword evidence="4" id="KW-1185">Reference proteome</keyword>
<evidence type="ECO:0000313" key="4">
    <source>
        <dbReference type="Proteomes" id="UP001521150"/>
    </source>
</evidence>
<proteinExistence type="predicted"/>
<protein>
    <submittedName>
        <fullName evidence="3">Uncharacterized protein</fullName>
    </submittedName>
</protein>
<dbReference type="PROSITE" id="PS51257">
    <property type="entry name" value="PROKAR_LIPOPROTEIN"/>
    <property type="match status" value="1"/>
</dbReference>
<feature type="signal peptide" evidence="2">
    <location>
        <begin position="1"/>
        <end position="22"/>
    </location>
</feature>
<feature type="chain" id="PRO_5046387501" evidence="2">
    <location>
        <begin position="23"/>
        <end position="349"/>
    </location>
</feature>
<name>A0ABS8ZUQ1_9PSEU</name>
<feature type="region of interest" description="Disordered" evidence="1">
    <location>
        <begin position="18"/>
        <end position="52"/>
    </location>
</feature>
<sequence length="349" mass="37118">MRTLIVMALLCGLTACSEPAPAPQPPRPTEKRPDDYAYPADHSGFGEGPVDQPVPVPSANWAAWDFHPSHGCAWVPDGLFAGITSDSVRSDDDFCSFTTAEGNSVQIRWGGAFVPFNEPTAFMEATTVAGLYARFYDRTEHQAGFPGACQLQVDTRSVVPFTVLHRNEERKPLDRQRSCQAAHQVAERVAKRMVPLAGGQVWSVTPQRPHPAFVHTGVCDIADSGTFGFVGIDIPQEQLWQSNSIAGQSTCTARTGGPSAEVLLTFGPAMGLAEIRLAAGAAVTSQVIGDLAARQEIVGTSCAFAVEFVPGKLLRASYTGTTNDGSGCLRARAIVVVTISGMLDQIVAS</sequence>
<dbReference type="RefSeq" id="WP_233733777.1">
    <property type="nucleotide sequence ID" value="NZ_JAJVCN010000004.1"/>
</dbReference>
<gene>
    <name evidence="3" type="ORF">LWC34_52275</name>
</gene>
<comment type="caution">
    <text evidence="3">The sequence shown here is derived from an EMBL/GenBank/DDBJ whole genome shotgun (WGS) entry which is preliminary data.</text>
</comment>
<organism evidence="3 4">
    <name type="scientific">Kibdelosporangium philippinense</name>
    <dbReference type="NCBI Taxonomy" id="211113"/>
    <lineage>
        <taxon>Bacteria</taxon>
        <taxon>Bacillati</taxon>
        <taxon>Actinomycetota</taxon>
        <taxon>Actinomycetes</taxon>
        <taxon>Pseudonocardiales</taxon>
        <taxon>Pseudonocardiaceae</taxon>
        <taxon>Kibdelosporangium</taxon>
    </lineage>
</organism>
<dbReference type="EMBL" id="JAJVCN010000004">
    <property type="protein sequence ID" value="MCE7011332.1"/>
    <property type="molecule type" value="Genomic_DNA"/>
</dbReference>
<dbReference type="Proteomes" id="UP001521150">
    <property type="component" value="Unassembled WGS sequence"/>
</dbReference>
<evidence type="ECO:0000256" key="2">
    <source>
        <dbReference type="SAM" id="SignalP"/>
    </source>
</evidence>
<evidence type="ECO:0000256" key="1">
    <source>
        <dbReference type="SAM" id="MobiDB-lite"/>
    </source>
</evidence>
<evidence type="ECO:0000313" key="3">
    <source>
        <dbReference type="EMBL" id="MCE7011332.1"/>
    </source>
</evidence>
<accession>A0ABS8ZUQ1</accession>